<accession>A0AAN8EIK3</accession>
<dbReference type="SUPFAM" id="SSF53335">
    <property type="entry name" value="S-adenosyl-L-methionine-dependent methyltransferases"/>
    <property type="match status" value="1"/>
</dbReference>
<dbReference type="Proteomes" id="UP001316803">
    <property type="component" value="Unassembled WGS sequence"/>
</dbReference>
<feature type="region of interest" description="Disordered" evidence="1">
    <location>
        <begin position="1"/>
        <end position="31"/>
    </location>
</feature>
<dbReference type="EMBL" id="JAKLMC020000059">
    <property type="protein sequence ID" value="KAK5947911.1"/>
    <property type="molecule type" value="Genomic_DNA"/>
</dbReference>
<evidence type="ECO:0000256" key="1">
    <source>
        <dbReference type="SAM" id="MobiDB-lite"/>
    </source>
</evidence>
<keyword evidence="3" id="KW-1185">Reference proteome</keyword>
<dbReference type="Pfam" id="PF13489">
    <property type="entry name" value="Methyltransf_23"/>
    <property type="match status" value="1"/>
</dbReference>
<proteinExistence type="predicted"/>
<organism evidence="2 3">
    <name type="scientific">Knufia fluminis</name>
    <dbReference type="NCBI Taxonomy" id="191047"/>
    <lineage>
        <taxon>Eukaryota</taxon>
        <taxon>Fungi</taxon>
        <taxon>Dikarya</taxon>
        <taxon>Ascomycota</taxon>
        <taxon>Pezizomycotina</taxon>
        <taxon>Eurotiomycetes</taxon>
        <taxon>Chaetothyriomycetidae</taxon>
        <taxon>Chaetothyriales</taxon>
        <taxon>Trichomeriaceae</taxon>
        <taxon>Knufia</taxon>
    </lineage>
</organism>
<protein>
    <recommendedName>
        <fullName evidence="4">S-adenosyl-L-methionine-dependent methyltransferase</fullName>
    </recommendedName>
</protein>
<dbReference type="PANTHER" id="PTHR43591">
    <property type="entry name" value="METHYLTRANSFERASE"/>
    <property type="match status" value="1"/>
</dbReference>
<name>A0AAN8EIK3_9EURO</name>
<dbReference type="CDD" id="cd02440">
    <property type="entry name" value="AdoMet_MTases"/>
    <property type="match status" value="1"/>
</dbReference>
<sequence length="333" mass="38117">MADATAEEHLEVDENINDDKDSAIGSEGASDTTSLQSWITDYREENGRTYHAFRDGAYFQPNDEMAQEALDSDISHHLFLKTFDNRLFLAPLPQQVNKVLDIGTGTGIWAIDFADEHPEAEVIGTDLSPIQPQWMPPNCRFEIDDADHPHWTYDTSTIDFIHVRSLFGCITSWPAFYDECYRTLKPGGWIEQAEFSPGFYSEDDTVTDEHIMGDWIKHGKKCFEIMGKEIMVFEKMKGMIEEAGFVDVEERKYKWPIGTWPKDRRMKELGAWARAHIDSGLEGWTLRVLTGLLGWTREEVLAYCAGMRADMRNPKLHGIHEMRVVFARKPAAS</sequence>
<gene>
    <name evidence="2" type="ORF">OHC33_011068</name>
</gene>
<dbReference type="GO" id="GO:0008168">
    <property type="term" value="F:methyltransferase activity"/>
    <property type="evidence" value="ECO:0007669"/>
    <property type="project" value="TreeGrafter"/>
</dbReference>
<dbReference type="InterPro" id="IPR029063">
    <property type="entry name" value="SAM-dependent_MTases_sf"/>
</dbReference>
<dbReference type="AlphaFoldDB" id="A0AAN8EIK3"/>
<comment type="caution">
    <text evidence="2">The sequence shown here is derived from an EMBL/GenBank/DDBJ whole genome shotgun (WGS) entry which is preliminary data.</text>
</comment>
<evidence type="ECO:0000313" key="2">
    <source>
        <dbReference type="EMBL" id="KAK5947911.1"/>
    </source>
</evidence>
<evidence type="ECO:0000313" key="3">
    <source>
        <dbReference type="Proteomes" id="UP001316803"/>
    </source>
</evidence>
<reference evidence="2 3" key="1">
    <citation type="submission" date="2022-12" db="EMBL/GenBank/DDBJ databases">
        <title>Genomic features and morphological characterization of a novel Knufia sp. strain isolated from spacecraft assembly facility.</title>
        <authorList>
            <person name="Teixeira M."/>
            <person name="Chander A.M."/>
            <person name="Stajich J.E."/>
            <person name="Venkateswaran K."/>
        </authorList>
    </citation>
    <scope>NUCLEOTIDE SEQUENCE [LARGE SCALE GENOMIC DNA]</scope>
    <source>
        <strain evidence="2 3">FJI-L2-BK-P2</strain>
    </source>
</reference>
<dbReference type="PANTHER" id="PTHR43591:SF10">
    <property type="entry name" value="ABC TRANSMEMBRANE TYPE-1 DOMAIN-CONTAINING PROTEIN-RELATED"/>
    <property type="match status" value="1"/>
</dbReference>
<evidence type="ECO:0008006" key="4">
    <source>
        <dbReference type="Google" id="ProtNLM"/>
    </source>
</evidence>
<dbReference type="Gene3D" id="3.40.50.150">
    <property type="entry name" value="Vaccinia Virus protein VP39"/>
    <property type="match status" value="1"/>
</dbReference>